<organism evidence="5 6">
    <name type="scientific">Keratinibaculum paraultunense</name>
    <dbReference type="NCBI Taxonomy" id="1278232"/>
    <lineage>
        <taxon>Bacteria</taxon>
        <taxon>Bacillati</taxon>
        <taxon>Bacillota</taxon>
        <taxon>Tissierellia</taxon>
        <taxon>Tissierellales</taxon>
        <taxon>Tepidimicrobiaceae</taxon>
        <taxon>Keratinibaculum</taxon>
    </lineage>
</organism>
<feature type="domain" description="HTH lacI-type" evidence="4">
    <location>
        <begin position="7"/>
        <end position="61"/>
    </location>
</feature>
<name>A0A4R3L0H3_9FIRM</name>
<sequence length="339" mass="37463">MDKKKQVTANDVAKMAGVSPSTVSRVISNNPRISEPTRRKVLKCMEELGYYPNANARSLAIKKTGTVGIIIPTTSEDYFSNPFFAESLRGIIRGASKSGYDLLLSTNTEKGEELKITKKFVRGSKVDGIILMTSKVDDECIEYLKNIDFPFSIIGSTDDEKINQVDNDNALAAYELTKHLIEIGRKRIAMIVGDMNLVVSKKRIKGYKKALSEANIDFDENLLFSGSFDEKTGYDYGVKISKINPLPDGLIVADDLVAFGAVKAFEDLEINIPKDIAVASFNNSVLAKHSNIPLTSVDINAFELGREAMNLLVDAIEDEVRGEKITIPYNIYKRESTKG</sequence>
<dbReference type="CDD" id="cd01392">
    <property type="entry name" value="HTH_LacI"/>
    <property type="match status" value="1"/>
</dbReference>
<dbReference type="PROSITE" id="PS50932">
    <property type="entry name" value="HTH_LACI_2"/>
    <property type="match status" value="1"/>
</dbReference>
<dbReference type="Gene3D" id="1.10.260.40">
    <property type="entry name" value="lambda repressor-like DNA-binding domains"/>
    <property type="match status" value="1"/>
</dbReference>
<dbReference type="SUPFAM" id="SSF47413">
    <property type="entry name" value="lambda repressor-like DNA-binding domains"/>
    <property type="match status" value="1"/>
</dbReference>
<evidence type="ECO:0000256" key="1">
    <source>
        <dbReference type="ARBA" id="ARBA00023015"/>
    </source>
</evidence>
<dbReference type="Gene3D" id="3.40.50.2300">
    <property type="match status" value="2"/>
</dbReference>
<reference evidence="5 6" key="1">
    <citation type="submission" date="2019-03" db="EMBL/GenBank/DDBJ databases">
        <title>Genomic Encyclopedia of Type Strains, Phase IV (KMG-IV): sequencing the most valuable type-strain genomes for metagenomic binning, comparative biology and taxonomic classification.</title>
        <authorList>
            <person name="Goeker M."/>
        </authorList>
    </citation>
    <scope>NUCLEOTIDE SEQUENCE [LARGE SCALE GENOMIC DNA]</scope>
    <source>
        <strain evidence="5 6">DSM 26752</strain>
    </source>
</reference>
<dbReference type="CDD" id="cd06294">
    <property type="entry name" value="PBP1_MalR-like"/>
    <property type="match status" value="1"/>
</dbReference>
<accession>A0A4R3L0H3</accession>
<dbReference type="AlphaFoldDB" id="A0A4R3L0H3"/>
<comment type="caution">
    <text evidence="5">The sequence shown here is derived from an EMBL/GenBank/DDBJ whole genome shotgun (WGS) entry which is preliminary data.</text>
</comment>
<evidence type="ECO:0000256" key="2">
    <source>
        <dbReference type="ARBA" id="ARBA00023125"/>
    </source>
</evidence>
<evidence type="ECO:0000256" key="3">
    <source>
        <dbReference type="ARBA" id="ARBA00023163"/>
    </source>
</evidence>
<keyword evidence="3" id="KW-0804">Transcription</keyword>
<dbReference type="GO" id="GO:0003700">
    <property type="term" value="F:DNA-binding transcription factor activity"/>
    <property type="evidence" value="ECO:0007669"/>
    <property type="project" value="TreeGrafter"/>
</dbReference>
<protein>
    <submittedName>
        <fullName evidence="5">LacI family transcriptional regulator</fullName>
    </submittedName>
</protein>
<dbReference type="InterPro" id="IPR028082">
    <property type="entry name" value="Peripla_BP_I"/>
</dbReference>
<proteinExistence type="predicted"/>
<dbReference type="InterPro" id="IPR010982">
    <property type="entry name" value="Lambda_DNA-bd_dom_sf"/>
</dbReference>
<dbReference type="Proteomes" id="UP000294567">
    <property type="component" value="Unassembled WGS sequence"/>
</dbReference>
<dbReference type="GO" id="GO:0000976">
    <property type="term" value="F:transcription cis-regulatory region binding"/>
    <property type="evidence" value="ECO:0007669"/>
    <property type="project" value="TreeGrafter"/>
</dbReference>
<evidence type="ECO:0000313" key="5">
    <source>
        <dbReference type="EMBL" id="TCS91685.1"/>
    </source>
</evidence>
<dbReference type="Pfam" id="PF00356">
    <property type="entry name" value="LacI"/>
    <property type="match status" value="1"/>
</dbReference>
<dbReference type="InterPro" id="IPR000843">
    <property type="entry name" value="HTH_LacI"/>
</dbReference>
<keyword evidence="2" id="KW-0238">DNA-binding</keyword>
<dbReference type="PANTHER" id="PTHR30146:SF109">
    <property type="entry name" value="HTH-TYPE TRANSCRIPTIONAL REGULATOR GALS"/>
    <property type="match status" value="1"/>
</dbReference>
<dbReference type="SUPFAM" id="SSF53822">
    <property type="entry name" value="Periplasmic binding protein-like I"/>
    <property type="match status" value="1"/>
</dbReference>
<dbReference type="EMBL" id="SMAE01000001">
    <property type="protein sequence ID" value="TCS91685.1"/>
    <property type="molecule type" value="Genomic_DNA"/>
</dbReference>
<evidence type="ECO:0000313" key="6">
    <source>
        <dbReference type="Proteomes" id="UP000294567"/>
    </source>
</evidence>
<keyword evidence="6" id="KW-1185">Reference proteome</keyword>
<dbReference type="InterPro" id="IPR046335">
    <property type="entry name" value="LacI/GalR-like_sensor"/>
</dbReference>
<dbReference type="RefSeq" id="WP_202690553.1">
    <property type="nucleotide sequence ID" value="NZ_CP068564.1"/>
</dbReference>
<keyword evidence="1" id="KW-0805">Transcription regulation</keyword>
<evidence type="ECO:0000259" key="4">
    <source>
        <dbReference type="PROSITE" id="PS50932"/>
    </source>
</evidence>
<dbReference type="SMART" id="SM00354">
    <property type="entry name" value="HTH_LACI"/>
    <property type="match status" value="1"/>
</dbReference>
<gene>
    <name evidence="5" type="ORF">EDD65_101188</name>
</gene>
<dbReference type="Pfam" id="PF13377">
    <property type="entry name" value="Peripla_BP_3"/>
    <property type="match status" value="1"/>
</dbReference>
<dbReference type="PANTHER" id="PTHR30146">
    <property type="entry name" value="LACI-RELATED TRANSCRIPTIONAL REPRESSOR"/>
    <property type="match status" value="1"/>
</dbReference>